<reference evidence="1 2" key="1">
    <citation type="submission" date="2024-01" db="EMBL/GenBank/DDBJ databases">
        <title>The complete chloroplast genome sequence of Lithospermum erythrorhizon: insights into the phylogenetic relationship among Boraginaceae species and the maternal lineages of purple gromwells.</title>
        <authorList>
            <person name="Okada T."/>
            <person name="Watanabe K."/>
        </authorList>
    </citation>
    <scope>NUCLEOTIDE SEQUENCE [LARGE SCALE GENOMIC DNA]</scope>
</reference>
<gene>
    <name evidence="1" type="ORF">LIER_35770</name>
</gene>
<keyword evidence="2" id="KW-1185">Reference proteome</keyword>
<proteinExistence type="predicted"/>
<evidence type="ECO:0000313" key="1">
    <source>
        <dbReference type="EMBL" id="GAA0143599.1"/>
    </source>
</evidence>
<organism evidence="1 2">
    <name type="scientific">Lithospermum erythrorhizon</name>
    <name type="common">Purple gromwell</name>
    <name type="synonym">Lithospermum officinale var. erythrorhizon</name>
    <dbReference type="NCBI Taxonomy" id="34254"/>
    <lineage>
        <taxon>Eukaryota</taxon>
        <taxon>Viridiplantae</taxon>
        <taxon>Streptophyta</taxon>
        <taxon>Embryophyta</taxon>
        <taxon>Tracheophyta</taxon>
        <taxon>Spermatophyta</taxon>
        <taxon>Magnoliopsida</taxon>
        <taxon>eudicotyledons</taxon>
        <taxon>Gunneridae</taxon>
        <taxon>Pentapetalae</taxon>
        <taxon>asterids</taxon>
        <taxon>lamiids</taxon>
        <taxon>Boraginales</taxon>
        <taxon>Boraginaceae</taxon>
        <taxon>Boraginoideae</taxon>
        <taxon>Lithospermeae</taxon>
        <taxon>Lithospermum</taxon>
    </lineage>
</organism>
<dbReference type="EMBL" id="BAABME010015910">
    <property type="protein sequence ID" value="GAA0143599.1"/>
    <property type="molecule type" value="Genomic_DNA"/>
</dbReference>
<dbReference type="Proteomes" id="UP001454036">
    <property type="component" value="Unassembled WGS sequence"/>
</dbReference>
<accession>A0AAV3NWH7</accession>
<comment type="caution">
    <text evidence="1">The sequence shown here is derived from an EMBL/GenBank/DDBJ whole genome shotgun (WGS) entry which is preliminary data.</text>
</comment>
<evidence type="ECO:0000313" key="2">
    <source>
        <dbReference type="Proteomes" id="UP001454036"/>
    </source>
</evidence>
<sequence length="163" mass="19087">MAYLQPLECVLPERFLEKCRINKLTGLSSSFDTIAYRVSLKTIKFMNQEVKRNEESIHEKESICGCYFQRKYGLPWAHKLGEYLGSEVDIPFTSIHDLWKNLDIEMTLDVEYIDYDEDTYTRVCEDPLNAPRPIRKILFQNLREGLYPNSADIKEPNIIQSKG</sequence>
<dbReference type="AlphaFoldDB" id="A0AAV3NWH7"/>
<protein>
    <submittedName>
        <fullName evidence="1">Uncharacterized protein</fullName>
    </submittedName>
</protein>
<name>A0AAV3NWH7_LITER</name>